<keyword evidence="2 4" id="KW-0238">DNA-binding</keyword>
<keyword evidence="7" id="KW-1185">Reference proteome</keyword>
<dbReference type="AlphaFoldDB" id="A0A4P6F6A2"/>
<evidence type="ECO:0000259" key="5">
    <source>
        <dbReference type="PROSITE" id="PS50977"/>
    </source>
</evidence>
<evidence type="ECO:0000313" key="6">
    <source>
        <dbReference type="EMBL" id="QAY71164.1"/>
    </source>
</evidence>
<evidence type="ECO:0000256" key="4">
    <source>
        <dbReference type="PROSITE-ProRule" id="PRU00335"/>
    </source>
</evidence>
<gene>
    <name evidence="6" type="ORF">ET471_14890</name>
</gene>
<dbReference type="InterPro" id="IPR050109">
    <property type="entry name" value="HTH-type_TetR-like_transc_reg"/>
</dbReference>
<evidence type="ECO:0000256" key="3">
    <source>
        <dbReference type="ARBA" id="ARBA00023163"/>
    </source>
</evidence>
<dbReference type="PANTHER" id="PTHR30055:SF234">
    <property type="entry name" value="HTH-TYPE TRANSCRIPTIONAL REGULATOR BETI"/>
    <property type="match status" value="1"/>
</dbReference>
<name>A0A4P6F6A2_9MICO</name>
<evidence type="ECO:0000256" key="2">
    <source>
        <dbReference type="ARBA" id="ARBA00023125"/>
    </source>
</evidence>
<dbReference type="KEGG" id="xya:ET471_14890"/>
<dbReference type="PANTHER" id="PTHR30055">
    <property type="entry name" value="HTH-TYPE TRANSCRIPTIONAL REGULATOR RUTR"/>
    <property type="match status" value="1"/>
</dbReference>
<dbReference type="InterPro" id="IPR001647">
    <property type="entry name" value="HTH_TetR"/>
</dbReference>
<dbReference type="GO" id="GO:0003700">
    <property type="term" value="F:DNA-binding transcription factor activity"/>
    <property type="evidence" value="ECO:0007669"/>
    <property type="project" value="TreeGrafter"/>
</dbReference>
<dbReference type="Proteomes" id="UP000292118">
    <property type="component" value="Chromosome"/>
</dbReference>
<dbReference type="Pfam" id="PF21943">
    <property type="entry name" value="TetR_C_46"/>
    <property type="match status" value="1"/>
</dbReference>
<evidence type="ECO:0000313" key="7">
    <source>
        <dbReference type="Proteomes" id="UP000292118"/>
    </source>
</evidence>
<protein>
    <submittedName>
        <fullName evidence="6">TetR/AcrR family transcriptional regulator</fullName>
    </submittedName>
</protein>
<dbReference type="PROSITE" id="PS50977">
    <property type="entry name" value="HTH_TETR_2"/>
    <property type="match status" value="1"/>
</dbReference>
<dbReference type="InterPro" id="IPR054129">
    <property type="entry name" value="DesT_TetR_C"/>
</dbReference>
<dbReference type="RefSeq" id="WP_129189569.1">
    <property type="nucleotide sequence ID" value="NZ_CP035493.1"/>
</dbReference>
<reference evidence="6 7" key="1">
    <citation type="submission" date="2019-01" db="EMBL/GenBank/DDBJ databases">
        <title>Genome sequencing of strain FW10M-9.</title>
        <authorList>
            <person name="Heo J."/>
            <person name="Kim S.-J."/>
            <person name="Kim J.-S."/>
            <person name="Hong S.-B."/>
            <person name="Kwon S.-W."/>
        </authorList>
    </citation>
    <scope>NUCLEOTIDE SEQUENCE [LARGE SCALE GENOMIC DNA]</scope>
    <source>
        <strain evidence="6 7">FW10M-9</strain>
    </source>
</reference>
<dbReference type="Pfam" id="PF00440">
    <property type="entry name" value="TetR_N"/>
    <property type="match status" value="1"/>
</dbReference>
<keyword evidence="3" id="KW-0804">Transcription</keyword>
<organism evidence="6 7">
    <name type="scientific">Xylanimonas protaetiae</name>
    <dbReference type="NCBI Taxonomy" id="2509457"/>
    <lineage>
        <taxon>Bacteria</taxon>
        <taxon>Bacillati</taxon>
        <taxon>Actinomycetota</taxon>
        <taxon>Actinomycetes</taxon>
        <taxon>Micrococcales</taxon>
        <taxon>Promicromonosporaceae</taxon>
        <taxon>Xylanimonas</taxon>
    </lineage>
</organism>
<evidence type="ECO:0000256" key="1">
    <source>
        <dbReference type="ARBA" id="ARBA00023015"/>
    </source>
</evidence>
<sequence length="197" mass="20092">MPSAPPRRDAADRRAQVLAVAVGLAEESGLDQLGAAAVATRAGVSKPLVFHYFGTAAGLRRAVALTAVEHAREALGAPPAGPADPAAAAAPLAAFLDAVVARRSTWQGIWQGALAGDAPTEAALADLRTGLVDRLTAAPRRADTPRARLLTSGWVALAEHLVAAWLAGGTDVSRDELEGLVLETFAQLAGALTRDGA</sequence>
<feature type="domain" description="HTH tetR-type" evidence="5">
    <location>
        <begin position="11"/>
        <end position="71"/>
    </location>
</feature>
<proteinExistence type="predicted"/>
<dbReference type="EMBL" id="CP035493">
    <property type="protein sequence ID" value="QAY71164.1"/>
    <property type="molecule type" value="Genomic_DNA"/>
</dbReference>
<dbReference type="InterPro" id="IPR009057">
    <property type="entry name" value="Homeodomain-like_sf"/>
</dbReference>
<dbReference type="Gene3D" id="1.10.357.10">
    <property type="entry name" value="Tetracycline Repressor, domain 2"/>
    <property type="match status" value="1"/>
</dbReference>
<dbReference type="SUPFAM" id="SSF46689">
    <property type="entry name" value="Homeodomain-like"/>
    <property type="match status" value="1"/>
</dbReference>
<accession>A0A4P6F6A2</accession>
<keyword evidence="1" id="KW-0805">Transcription regulation</keyword>
<dbReference type="OrthoDB" id="3210235at2"/>
<dbReference type="GO" id="GO:0000976">
    <property type="term" value="F:transcription cis-regulatory region binding"/>
    <property type="evidence" value="ECO:0007669"/>
    <property type="project" value="TreeGrafter"/>
</dbReference>
<feature type="DNA-binding region" description="H-T-H motif" evidence="4">
    <location>
        <begin position="34"/>
        <end position="53"/>
    </location>
</feature>